<dbReference type="EMBL" id="CP063362">
    <property type="protein sequence ID" value="QRG06622.1"/>
    <property type="molecule type" value="Genomic_DNA"/>
</dbReference>
<name>A0A974SIN6_9HYPH</name>
<gene>
    <name evidence="3" type="ORF">EZH22_27515</name>
</gene>
<evidence type="ECO:0000313" key="3">
    <source>
        <dbReference type="EMBL" id="QRG06622.1"/>
    </source>
</evidence>
<dbReference type="SMART" id="SM01080">
    <property type="entry name" value="CHASE2"/>
    <property type="match status" value="1"/>
</dbReference>
<dbReference type="GO" id="GO:0006171">
    <property type="term" value="P:cAMP biosynthetic process"/>
    <property type="evidence" value="ECO:0007669"/>
    <property type="project" value="TreeGrafter"/>
</dbReference>
<proteinExistence type="predicted"/>
<organism evidence="3 4">
    <name type="scientific">Xanthobacter dioxanivorans</name>
    <dbReference type="NCBI Taxonomy" id="2528964"/>
    <lineage>
        <taxon>Bacteria</taxon>
        <taxon>Pseudomonadati</taxon>
        <taxon>Pseudomonadota</taxon>
        <taxon>Alphaproteobacteria</taxon>
        <taxon>Hyphomicrobiales</taxon>
        <taxon>Xanthobacteraceae</taxon>
        <taxon>Xanthobacter</taxon>
    </lineage>
</organism>
<dbReference type="SUPFAM" id="SSF55073">
    <property type="entry name" value="Nucleotide cyclase"/>
    <property type="match status" value="1"/>
</dbReference>
<dbReference type="InterPro" id="IPR001054">
    <property type="entry name" value="A/G_cyclase"/>
</dbReference>
<keyword evidence="4" id="KW-1185">Reference proteome</keyword>
<feature type="transmembrane region" description="Helical" evidence="1">
    <location>
        <begin position="404"/>
        <end position="423"/>
    </location>
</feature>
<evidence type="ECO:0000259" key="2">
    <source>
        <dbReference type="PROSITE" id="PS50125"/>
    </source>
</evidence>
<keyword evidence="1" id="KW-0472">Membrane</keyword>
<dbReference type="Gene3D" id="3.30.70.1230">
    <property type="entry name" value="Nucleotide cyclase"/>
    <property type="match status" value="1"/>
</dbReference>
<dbReference type="AlphaFoldDB" id="A0A974SIN6"/>
<dbReference type="Proteomes" id="UP000596427">
    <property type="component" value="Chromosome"/>
</dbReference>
<evidence type="ECO:0000256" key="1">
    <source>
        <dbReference type="SAM" id="Phobius"/>
    </source>
</evidence>
<dbReference type="GO" id="GO:0004016">
    <property type="term" value="F:adenylate cyclase activity"/>
    <property type="evidence" value="ECO:0007669"/>
    <property type="project" value="UniProtKB-ARBA"/>
</dbReference>
<dbReference type="PANTHER" id="PTHR43081:SF20">
    <property type="entry name" value="TWO-COMPONENT RESPONSE REGULATOR"/>
    <property type="match status" value="1"/>
</dbReference>
<evidence type="ECO:0000313" key="4">
    <source>
        <dbReference type="Proteomes" id="UP000596427"/>
    </source>
</evidence>
<keyword evidence="1" id="KW-0812">Transmembrane</keyword>
<dbReference type="InterPro" id="IPR029787">
    <property type="entry name" value="Nucleotide_cyclase"/>
</dbReference>
<reference evidence="3 4" key="1">
    <citation type="submission" date="2020-10" db="EMBL/GenBank/DDBJ databases">
        <title>Degradation of 1,4-Dioxane by Xanthobacter sp. YN2, via a Novel Group-2 Soluble Di-Iron Monooxygenase.</title>
        <authorList>
            <person name="Ma F."/>
            <person name="Wang Y."/>
            <person name="Yang J."/>
            <person name="Guo H."/>
            <person name="Su D."/>
            <person name="Yu L."/>
        </authorList>
    </citation>
    <scope>NUCLEOTIDE SEQUENCE [LARGE SCALE GENOMIC DNA]</scope>
    <source>
        <strain evidence="3 4">YN2</strain>
    </source>
</reference>
<dbReference type="SMART" id="SM00044">
    <property type="entry name" value="CYCc"/>
    <property type="match status" value="1"/>
</dbReference>
<protein>
    <submittedName>
        <fullName evidence="3">Adenylate/guanylate cyclase domain-containing protein</fullName>
    </submittedName>
</protein>
<feature type="transmembrane region" description="Helical" evidence="1">
    <location>
        <begin position="353"/>
        <end position="370"/>
    </location>
</feature>
<feature type="domain" description="Guanylate cyclase" evidence="2">
    <location>
        <begin position="465"/>
        <end position="597"/>
    </location>
</feature>
<dbReference type="CDD" id="cd07302">
    <property type="entry name" value="CHD"/>
    <property type="match status" value="1"/>
</dbReference>
<dbReference type="InterPro" id="IPR007890">
    <property type="entry name" value="CHASE2"/>
</dbReference>
<dbReference type="KEGG" id="xdi:EZH22_27515"/>
<dbReference type="InterPro" id="IPR050697">
    <property type="entry name" value="Adenylyl/Guanylyl_Cyclase_3/4"/>
</dbReference>
<dbReference type="GO" id="GO:0035556">
    <property type="term" value="P:intracellular signal transduction"/>
    <property type="evidence" value="ECO:0007669"/>
    <property type="project" value="InterPro"/>
</dbReference>
<keyword evidence="1" id="KW-1133">Transmembrane helix</keyword>
<feature type="transmembrane region" description="Helical" evidence="1">
    <location>
        <begin position="377"/>
        <end position="398"/>
    </location>
</feature>
<dbReference type="PANTHER" id="PTHR43081">
    <property type="entry name" value="ADENYLATE CYCLASE, TERMINAL-DIFFERENTIATION SPECIFIC-RELATED"/>
    <property type="match status" value="1"/>
</dbReference>
<dbReference type="Pfam" id="PF05226">
    <property type="entry name" value="CHASE2"/>
    <property type="match status" value="1"/>
</dbReference>
<sequence>MAMPAAVGSLQVRVGAAVLLAALAVWAWDGFGLRGALRETAIDAVLALAPPKPAPLLTVVDIDSDTLARYGDWPWNRAQMARLVAQVAGGEPAAVAIDILFAGPDRHSPAAAARRIAAETGRADIADLVPSLPDGDALLAVALARRPVALGAVLETVPTPDFEPLTPVLASTAPAPTELWRTAGASGPPPMLRNAAQGLGIIAIAPDGDGVVRRVPLLALAGDAPVPGLAVEAVRLAEGAGALILDGAQNVLRIGGRVVPLGTDGQLRLGPALPAAWAARTVPAHRLLSGSADAASLSGRVVLIGSSAVEVGALRRTAGNPAAPSLQIQADAAAALLAGDVAHRPGWLAQGETAGALLLGLAALAAVAALRPLGGLCAGLGAGLLWMAAAVALVLARGLLVDPLGPPVVGAVTLAVALAMGFIETEWRERRLRSRFEQHLAPAVVARIAADPSALKLRGELRVITALFTDVEGFTSMTERAQPEALVAVLDRYFDRLSEVVVAHGGMADRFVGDAMLAFFNMPLDLPDHAGRALACALALRAETEKLRREPAFAALGFGRTRIGMETGPAVVGDVGGRRKLDYTAHGMAVSMAARLEAANKDLGTSICIGPGAAALLPPGAARSIGPIAVRGRAAKLEVFIPAGDREPPGPG</sequence>
<accession>A0A974SIN6</accession>
<dbReference type="Pfam" id="PF00211">
    <property type="entry name" value="Guanylate_cyc"/>
    <property type="match status" value="1"/>
</dbReference>
<dbReference type="PROSITE" id="PS50125">
    <property type="entry name" value="GUANYLATE_CYCLASE_2"/>
    <property type="match status" value="1"/>
</dbReference>
<dbReference type="RefSeq" id="WP_203193529.1">
    <property type="nucleotide sequence ID" value="NZ_CP063362.1"/>
</dbReference>